<comment type="caution">
    <text evidence="1">The sequence shown here is derived from an EMBL/GenBank/DDBJ whole genome shotgun (WGS) entry which is preliminary data.</text>
</comment>
<dbReference type="Proteomes" id="UP000034344">
    <property type="component" value="Unassembled WGS sequence"/>
</dbReference>
<organism evidence="1 2">
    <name type="scientific">Candidatus Roizmanbacteria bacterium GW2011_GWA2_36_23</name>
    <dbReference type="NCBI Taxonomy" id="1618480"/>
    <lineage>
        <taxon>Bacteria</taxon>
        <taxon>Candidatus Roizmaniibacteriota</taxon>
    </lineage>
</organism>
<sequence>MVITAVENITSRLMSGLPFHLTDFHQREQTGVPVTRLYPDVPASILFSDINGVLDSHLKYDRGEIVDGHMLGYYINANRMIKLALLFAQLNGIEIGLRGSCNDNYLIAQAGGGQRSLSYVKEHLNSYKRVIPGTDYIGPFQHPYDPINPLNPDIRLLVTNNDSDLLNRLKEMLLEKILTPIDSLPAVNRRGSIYHREKAYRKAFNFSPPETRRTLKLSDHADSAIMPILIYSISKQFLGAPPTKSMILSGSYTMAELREMARLQAEDYVKCSTDLGFISFTCNSAGDKRKPERAFNVDSLVSRLILSENIDLNDPLLVEKLDHAIVLFHFPEIPTVVTISSEALIFYEEGIIRGKPNYHIDWFETVIRGLRKALTLGVHKYDAATVEETKRLSKIAAASWNDIAHDPKMLNKVMRDLHVCHLIDNDVTLQMLHELGLWDIVKQSITQYYADELDDFPAKLIENALRFSTLQSRSWQGFGVCPDLSRGQPLNNSPIIVR</sequence>
<dbReference type="EMBL" id="LBRS01000003">
    <property type="protein sequence ID" value="KKQ01864.1"/>
    <property type="molecule type" value="Genomic_DNA"/>
</dbReference>
<proteinExistence type="predicted"/>
<dbReference type="STRING" id="1618480.US11_C0003G0007"/>
<protein>
    <submittedName>
        <fullName evidence="1">Uncharacterized protein</fullName>
    </submittedName>
</protein>
<gene>
    <name evidence="1" type="ORF">US11_C0003G0007</name>
</gene>
<name>A0A0G0GPX7_9BACT</name>
<dbReference type="AlphaFoldDB" id="A0A0G0GPX7"/>
<reference evidence="1 2" key="1">
    <citation type="journal article" date="2015" name="Nature">
        <title>rRNA introns, odd ribosomes, and small enigmatic genomes across a large radiation of phyla.</title>
        <authorList>
            <person name="Brown C.T."/>
            <person name="Hug L.A."/>
            <person name="Thomas B.C."/>
            <person name="Sharon I."/>
            <person name="Castelle C.J."/>
            <person name="Singh A."/>
            <person name="Wilkins M.J."/>
            <person name="Williams K.H."/>
            <person name="Banfield J.F."/>
        </authorList>
    </citation>
    <scope>NUCLEOTIDE SEQUENCE [LARGE SCALE GENOMIC DNA]</scope>
</reference>
<accession>A0A0G0GPX7</accession>
<evidence type="ECO:0000313" key="2">
    <source>
        <dbReference type="Proteomes" id="UP000034344"/>
    </source>
</evidence>
<evidence type="ECO:0000313" key="1">
    <source>
        <dbReference type="EMBL" id="KKQ01864.1"/>
    </source>
</evidence>